<evidence type="ECO:0000259" key="10">
    <source>
        <dbReference type="PROSITE" id="PS52015"/>
    </source>
</evidence>
<keyword evidence="7" id="KW-0653">Protein transport</keyword>
<sequence>MRYSNSFLISLLIHIVLAVVLFFSYKTLTQSQQTEHPCACCSTKINLNTVKAIKKVETPVEKKEAAQKTVKKKESREVEKVVKKTEQKRETEVVKEILEPKKVEEAEKTEEVQNNPVVAQLDKNITQPTQSVQEELPDTHCTTEVVVEKKVINKEDDYISLHLDKIVSLLKENLYYPRRARKQGLEGIVKIKFTLSTTGDISNIEVLNSDYEILSRAARETIESLNKKLPKPDEELTLTIPIDYDLK</sequence>
<keyword evidence="6" id="KW-0812">Transmembrane</keyword>
<evidence type="ECO:0000256" key="6">
    <source>
        <dbReference type="ARBA" id="ARBA00022692"/>
    </source>
</evidence>
<dbReference type="PRINTS" id="PR01374">
    <property type="entry name" value="TONBPROTEIN"/>
</dbReference>
<dbReference type="GO" id="GO:0015891">
    <property type="term" value="P:siderophore transport"/>
    <property type="evidence" value="ECO:0007669"/>
    <property type="project" value="InterPro"/>
</dbReference>
<evidence type="ECO:0000256" key="5">
    <source>
        <dbReference type="ARBA" id="ARBA00022519"/>
    </source>
</evidence>
<dbReference type="PANTHER" id="PTHR33446:SF2">
    <property type="entry name" value="PROTEIN TONB"/>
    <property type="match status" value="1"/>
</dbReference>
<dbReference type="GO" id="GO:0055085">
    <property type="term" value="P:transmembrane transport"/>
    <property type="evidence" value="ECO:0007669"/>
    <property type="project" value="InterPro"/>
</dbReference>
<keyword evidence="12" id="KW-1185">Reference proteome</keyword>
<keyword evidence="3" id="KW-0813">Transport</keyword>
<reference evidence="11 12" key="1">
    <citation type="submission" date="2019-06" db="EMBL/GenBank/DDBJ databases">
        <title>Sulfurimonas gotlandica sp. nov., a chemoautotrophic and psychrotolerant epsilonproteobacterium isolated from a pelagic redoxcline, and an emended description of the genus Sulfurimonas.</title>
        <authorList>
            <person name="Wang S."/>
            <person name="Jiang L."/>
            <person name="Shao Z."/>
        </authorList>
    </citation>
    <scope>NUCLEOTIDE SEQUENCE [LARGE SCALE GENOMIC DNA]</scope>
    <source>
        <strain evidence="11 12">B2</strain>
    </source>
</reference>
<evidence type="ECO:0000256" key="1">
    <source>
        <dbReference type="ARBA" id="ARBA00004383"/>
    </source>
</evidence>
<keyword evidence="4" id="KW-1003">Cell membrane</keyword>
<dbReference type="KEGG" id="smax:FJR03_08000"/>
<name>A0A7M1AZ90_9BACT</name>
<dbReference type="GO" id="GO:0030288">
    <property type="term" value="C:outer membrane-bounded periplasmic space"/>
    <property type="evidence" value="ECO:0007669"/>
    <property type="project" value="InterPro"/>
</dbReference>
<dbReference type="EMBL" id="CP041165">
    <property type="protein sequence ID" value="QOP41682.1"/>
    <property type="molecule type" value="Genomic_DNA"/>
</dbReference>
<evidence type="ECO:0000256" key="4">
    <source>
        <dbReference type="ARBA" id="ARBA00022475"/>
    </source>
</evidence>
<keyword evidence="8" id="KW-1133">Transmembrane helix</keyword>
<keyword evidence="9" id="KW-0472">Membrane</keyword>
<evidence type="ECO:0000313" key="12">
    <source>
        <dbReference type="Proteomes" id="UP000593910"/>
    </source>
</evidence>
<dbReference type="InterPro" id="IPR037682">
    <property type="entry name" value="TonB_C"/>
</dbReference>
<evidence type="ECO:0000256" key="7">
    <source>
        <dbReference type="ARBA" id="ARBA00022927"/>
    </source>
</evidence>
<gene>
    <name evidence="11" type="ORF">FJR03_08000</name>
</gene>
<evidence type="ECO:0000256" key="9">
    <source>
        <dbReference type="ARBA" id="ARBA00023136"/>
    </source>
</evidence>
<accession>A0A7M1AZ90</accession>
<organism evidence="11 12">
    <name type="scientific">Sulfurimonas marina</name>
    <dbReference type="NCBI Taxonomy" id="2590551"/>
    <lineage>
        <taxon>Bacteria</taxon>
        <taxon>Pseudomonadati</taxon>
        <taxon>Campylobacterota</taxon>
        <taxon>Epsilonproteobacteria</taxon>
        <taxon>Campylobacterales</taxon>
        <taxon>Sulfurimonadaceae</taxon>
        <taxon>Sulfurimonas</taxon>
    </lineage>
</organism>
<proteinExistence type="inferred from homology"/>
<evidence type="ECO:0000256" key="3">
    <source>
        <dbReference type="ARBA" id="ARBA00022448"/>
    </source>
</evidence>
<keyword evidence="5" id="KW-0997">Cell inner membrane</keyword>
<dbReference type="InterPro" id="IPR006260">
    <property type="entry name" value="TonB/TolA_C"/>
</dbReference>
<dbReference type="AlphaFoldDB" id="A0A7M1AZ90"/>
<dbReference type="NCBIfam" id="TIGR01352">
    <property type="entry name" value="tonB_Cterm"/>
    <property type="match status" value="1"/>
</dbReference>
<comment type="subcellular location">
    <subcellularLocation>
        <location evidence="1">Cell inner membrane</location>
        <topology evidence="1">Single-pass membrane protein</topology>
        <orientation evidence="1">Periplasmic side</orientation>
    </subcellularLocation>
</comment>
<dbReference type="InterPro" id="IPR003538">
    <property type="entry name" value="TonB"/>
</dbReference>
<dbReference type="PANTHER" id="PTHR33446">
    <property type="entry name" value="PROTEIN TONB-RELATED"/>
    <property type="match status" value="1"/>
</dbReference>
<evidence type="ECO:0000256" key="2">
    <source>
        <dbReference type="ARBA" id="ARBA00006555"/>
    </source>
</evidence>
<dbReference type="PROSITE" id="PS52015">
    <property type="entry name" value="TONB_CTD"/>
    <property type="match status" value="1"/>
</dbReference>
<dbReference type="Gene3D" id="3.30.1150.10">
    <property type="match status" value="1"/>
</dbReference>
<dbReference type="SUPFAM" id="SSF74653">
    <property type="entry name" value="TolA/TonB C-terminal domain"/>
    <property type="match status" value="1"/>
</dbReference>
<dbReference type="Proteomes" id="UP000593910">
    <property type="component" value="Chromosome"/>
</dbReference>
<feature type="domain" description="TonB C-terminal" evidence="10">
    <location>
        <begin position="161"/>
        <end position="247"/>
    </location>
</feature>
<comment type="similarity">
    <text evidence="2">Belongs to the TonB family.</text>
</comment>
<evidence type="ECO:0000256" key="8">
    <source>
        <dbReference type="ARBA" id="ARBA00022989"/>
    </source>
</evidence>
<dbReference type="GO" id="GO:0031992">
    <property type="term" value="F:energy transducer activity"/>
    <property type="evidence" value="ECO:0007669"/>
    <property type="project" value="InterPro"/>
</dbReference>
<evidence type="ECO:0000313" key="11">
    <source>
        <dbReference type="EMBL" id="QOP41682.1"/>
    </source>
</evidence>
<dbReference type="Pfam" id="PF03544">
    <property type="entry name" value="TonB_C"/>
    <property type="match status" value="1"/>
</dbReference>
<dbReference type="InterPro" id="IPR051045">
    <property type="entry name" value="TonB-dependent_transducer"/>
</dbReference>
<dbReference type="GO" id="GO:0015031">
    <property type="term" value="P:protein transport"/>
    <property type="evidence" value="ECO:0007669"/>
    <property type="project" value="UniProtKB-KW"/>
</dbReference>
<dbReference type="GO" id="GO:0098797">
    <property type="term" value="C:plasma membrane protein complex"/>
    <property type="evidence" value="ECO:0007669"/>
    <property type="project" value="TreeGrafter"/>
</dbReference>
<protein>
    <submittedName>
        <fullName evidence="11">Energy transducer TonB</fullName>
    </submittedName>
</protein>